<dbReference type="AlphaFoldDB" id="A0A1A9QD48"/>
<keyword evidence="2" id="KW-1185">Reference proteome</keyword>
<accession>A0A1A9QD48</accession>
<reference evidence="2" key="1">
    <citation type="submission" date="2016-04" db="EMBL/GenBank/DDBJ databases">
        <authorList>
            <person name="Quiroz-Castaneda R.E."/>
            <person name="Martinez-Ocampo F."/>
        </authorList>
    </citation>
    <scope>NUCLEOTIDE SEQUENCE [LARGE SCALE GENOMIC DNA]</scope>
    <source>
        <strain evidence="2">INIFAP01</strain>
    </source>
</reference>
<proteinExistence type="predicted"/>
<dbReference type="STRING" id="432608.A6V39_00410"/>
<comment type="caution">
    <text evidence="1">The sequence shown here is derived from an EMBL/GenBank/DDBJ whole genome shotgun (WGS) entry which is preliminary data.</text>
</comment>
<evidence type="ECO:0000313" key="1">
    <source>
        <dbReference type="EMBL" id="OAL10512.1"/>
    </source>
</evidence>
<evidence type="ECO:0000313" key="2">
    <source>
        <dbReference type="Proteomes" id="UP000077623"/>
    </source>
</evidence>
<protein>
    <submittedName>
        <fullName evidence="1">Uncharacterized protein</fullName>
    </submittedName>
</protein>
<dbReference type="RefSeq" id="WP_187149746.1">
    <property type="nucleotide sequence ID" value="NZ_LWUJ01000010.1"/>
</dbReference>
<dbReference type="Proteomes" id="UP000077623">
    <property type="component" value="Unassembled WGS sequence"/>
</dbReference>
<dbReference type="EMBL" id="LWUJ01000010">
    <property type="protein sequence ID" value="OAL10512.1"/>
    <property type="molecule type" value="Genomic_DNA"/>
</dbReference>
<gene>
    <name evidence="1" type="ORF">A6V39_00410</name>
</gene>
<organism evidence="1 2">
    <name type="scientific">Candidatus Mycoplasma haematobovis</name>
    <dbReference type="NCBI Taxonomy" id="432608"/>
    <lineage>
        <taxon>Bacteria</taxon>
        <taxon>Bacillati</taxon>
        <taxon>Mycoplasmatota</taxon>
        <taxon>Mollicutes</taxon>
        <taxon>Mycoplasmataceae</taxon>
        <taxon>Mycoplasma</taxon>
    </lineage>
</organism>
<sequence length="140" mass="15610">MNTKFLLLATTGTGLLGGVAGVGYWYSQPKNLRELLLKEQIKLLDTESDKHDTQWKELAKKHKADANGRTKDNKEIKQIKDLNITGENDSIKFSELKAKCKSLLETPIADSEEFKEIKNSVINWCSEKSPFSKATPAIGG</sequence>
<name>A0A1A9QD48_9MOLU</name>